<dbReference type="EMBL" id="MU253748">
    <property type="protein sequence ID" value="KAG9248468.1"/>
    <property type="molecule type" value="Genomic_DNA"/>
</dbReference>
<evidence type="ECO:0000256" key="1">
    <source>
        <dbReference type="SAM" id="SignalP"/>
    </source>
</evidence>
<reference evidence="2" key="1">
    <citation type="journal article" date="2021" name="IMA Fungus">
        <title>Genomic characterization of three marine fungi, including Emericellopsis atlantica sp. nov. with signatures of a generalist lifestyle and marine biomass degradation.</title>
        <authorList>
            <person name="Hagestad O.C."/>
            <person name="Hou L."/>
            <person name="Andersen J.H."/>
            <person name="Hansen E.H."/>
            <person name="Altermark B."/>
            <person name="Li C."/>
            <person name="Kuhnert E."/>
            <person name="Cox R.J."/>
            <person name="Crous P.W."/>
            <person name="Spatafora J.W."/>
            <person name="Lail K."/>
            <person name="Amirebrahimi M."/>
            <person name="Lipzen A."/>
            <person name="Pangilinan J."/>
            <person name="Andreopoulos W."/>
            <person name="Hayes R.D."/>
            <person name="Ng V."/>
            <person name="Grigoriev I.V."/>
            <person name="Jackson S.A."/>
            <person name="Sutton T.D.S."/>
            <person name="Dobson A.D.W."/>
            <person name="Rama T."/>
        </authorList>
    </citation>
    <scope>NUCLEOTIDE SEQUENCE</scope>
    <source>
        <strain evidence="2">TRa3180A</strain>
    </source>
</reference>
<name>A0A9P7ZAA5_9HELO</name>
<keyword evidence="1" id="KW-0732">Signal</keyword>
<accession>A0A9P7ZAA5</accession>
<organism evidence="2 3">
    <name type="scientific">Calycina marina</name>
    <dbReference type="NCBI Taxonomy" id="1763456"/>
    <lineage>
        <taxon>Eukaryota</taxon>
        <taxon>Fungi</taxon>
        <taxon>Dikarya</taxon>
        <taxon>Ascomycota</taxon>
        <taxon>Pezizomycotina</taxon>
        <taxon>Leotiomycetes</taxon>
        <taxon>Helotiales</taxon>
        <taxon>Pezizellaceae</taxon>
        <taxon>Calycina</taxon>
    </lineage>
</organism>
<comment type="caution">
    <text evidence="2">The sequence shown here is derived from an EMBL/GenBank/DDBJ whole genome shotgun (WGS) entry which is preliminary data.</text>
</comment>
<keyword evidence="3" id="KW-1185">Reference proteome</keyword>
<gene>
    <name evidence="2" type="ORF">BJ878DRAFT_487963</name>
</gene>
<evidence type="ECO:0000313" key="2">
    <source>
        <dbReference type="EMBL" id="KAG9248468.1"/>
    </source>
</evidence>
<proteinExistence type="predicted"/>
<feature type="signal peptide" evidence="1">
    <location>
        <begin position="1"/>
        <end position="26"/>
    </location>
</feature>
<evidence type="ECO:0000313" key="3">
    <source>
        <dbReference type="Proteomes" id="UP000887226"/>
    </source>
</evidence>
<protein>
    <submittedName>
        <fullName evidence="2">Uncharacterized protein</fullName>
    </submittedName>
</protein>
<dbReference type="Proteomes" id="UP000887226">
    <property type="component" value="Unassembled WGS sequence"/>
</dbReference>
<sequence>MRIWRFKSSWPTRQLFFAILVADTQTFDGDDAEELAQIITKQCDNLCRGLCVLSEQERPTEPVFTTYFTLDSGAAK</sequence>
<dbReference type="AlphaFoldDB" id="A0A9P7ZAA5"/>
<feature type="chain" id="PRO_5040393078" evidence="1">
    <location>
        <begin position="27"/>
        <end position="76"/>
    </location>
</feature>